<dbReference type="AlphaFoldDB" id="A0A0F9V951"/>
<sequence length="159" mass="17640">MKIKIAIVVILLSSQVFSAKFFVGEGPVIGDYGPVHQWEVGEKVFDWWIPVTDPNGNYVLVDVNGISIPNRITCAVNPDRTTGGFEIIDVNEVPRTEYIVDPNIYITVRVGAEFVRYGSYRFGLDSSDLKGNIGMGDFTVEYIDKEPPVYEGGCRKAGE</sequence>
<comment type="caution">
    <text evidence="1">The sequence shown here is derived from an EMBL/GenBank/DDBJ whole genome shotgun (WGS) entry which is preliminary data.</text>
</comment>
<proteinExistence type="predicted"/>
<accession>A0A0F9V951</accession>
<protein>
    <submittedName>
        <fullName evidence="1">Uncharacterized protein</fullName>
    </submittedName>
</protein>
<reference evidence="1" key="1">
    <citation type="journal article" date="2015" name="Nature">
        <title>Complex archaea that bridge the gap between prokaryotes and eukaryotes.</title>
        <authorList>
            <person name="Spang A."/>
            <person name="Saw J.H."/>
            <person name="Jorgensen S.L."/>
            <person name="Zaremba-Niedzwiedzka K."/>
            <person name="Martijn J."/>
            <person name="Lind A.E."/>
            <person name="van Eijk R."/>
            <person name="Schleper C."/>
            <person name="Guy L."/>
            <person name="Ettema T.J."/>
        </authorList>
    </citation>
    <scope>NUCLEOTIDE SEQUENCE</scope>
</reference>
<gene>
    <name evidence="1" type="ORF">LCGC14_0434260</name>
</gene>
<name>A0A0F9V951_9ZZZZ</name>
<organism evidence="1">
    <name type="scientific">marine sediment metagenome</name>
    <dbReference type="NCBI Taxonomy" id="412755"/>
    <lineage>
        <taxon>unclassified sequences</taxon>
        <taxon>metagenomes</taxon>
        <taxon>ecological metagenomes</taxon>
    </lineage>
</organism>
<dbReference type="EMBL" id="LAZR01000411">
    <property type="protein sequence ID" value="KKN70101.1"/>
    <property type="molecule type" value="Genomic_DNA"/>
</dbReference>
<evidence type="ECO:0000313" key="1">
    <source>
        <dbReference type="EMBL" id="KKN70101.1"/>
    </source>
</evidence>